<dbReference type="RefSeq" id="WP_220587861.1">
    <property type="nucleotide sequence ID" value="NZ_RKLQ01000001.1"/>
</dbReference>
<dbReference type="InterPro" id="IPR019888">
    <property type="entry name" value="Tscrpt_reg_AsnC-like"/>
</dbReference>
<reference evidence="5" key="1">
    <citation type="submission" date="2021-06" db="EMBL/GenBank/DDBJ databases">
        <title>Halomicroarcula sp. F24A a new haloarchaeum isolated from saline soil.</title>
        <authorList>
            <person name="Duran-Viseras A."/>
            <person name="Sanchez-Porro C."/>
            <person name="Ventosa A."/>
        </authorList>
    </citation>
    <scope>NUCLEOTIDE SEQUENCE</scope>
    <source>
        <strain evidence="5">F24A</strain>
    </source>
</reference>
<dbReference type="SUPFAM" id="SSF54909">
    <property type="entry name" value="Dimeric alpha+beta barrel"/>
    <property type="match status" value="1"/>
</dbReference>
<keyword evidence="2" id="KW-0238">DNA-binding</keyword>
<dbReference type="EMBL" id="RKLQ01000001">
    <property type="protein sequence ID" value="MBX0303666.1"/>
    <property type="molecule type" value="Genomic_DNA"/>
</dbReference>
<proteinExistence type="predicted"/>
<evidence type="ECO:0000256" key="3">
    <source>
        <dbReference type="ARBA" id="ARBA00023163"/>
    </source>
</evidence>
<accession>A0A8J7YKV2</accession>
<keyword evidence="1" id="KW-0805">Transcription regulation</keyword>
<organism evidence="5 6">
    <name type="scientific">Haloarcula salinisoli</name>
    <dbReference type="NCBI Taxonomy" id="2487746"/>
    <lineage>
        <taxon>Archaea</taxon>
        <taxon>Methanobacteriati</taxon>
        <taxon>Methanobacteriota</taxon>
        <taxon>Stenosarchaea group</taxon>
        <taxon>Halobacteria</taxon>
        <taxon>Halobacteriales</taxon>
        <taxon>Haloarculaceae</taxon>
        <taxon>Haloarcula</taxon>
    </lineage>
</organism>
<dbReference type="InterPro" id="IPR036390">
    <property type="entry name" value="WH_DNA-bd_sf"/>
</dbReference>
<dbReference type="GO" id="GO:0043565">
    <property type="term" value="F:sequence-specific DNA binding"/>
    <property type="evidence" value="ECO:0007669"/>
    <property type="project" value="InterPro"/>
</dbReference>
<dbReference type="Gene3D" id="3.30.70.920">
    <property type="match status" value="1"/>
</dbReference>
<dbReference type="SMART" id="SM00344">
    <property type="entry name" value="HTH_ASNC"/>
    <property type="match status" value="1"/>
</dbReference>
<dbReference type="InterPro" id="IPR036388">
    <property type="entry name" value="WH-like_DNA-bd_sf"/>
</dbReference>
<gene>
    <name evidence="5" type="ORF">EGD98_08270</name>
</gene>
<dbReference type="GO" id="GO:0043200">
    <property type="term" value="P:response to amino acid"/>
    <property type="evidence" value="ECO:0007669"/>
    <property type="project" value="TreeGrafter"/>
</dbReference>
<dbReference type="Proteomes" id="UP000783863">
    <property type="component" value="Unassembled WGS sequence"/>
</dbReference>
<dbReference type="Pfam" id="PF13412">
    <property type="entry name" value="HTH_24"/>
    <property type="match status" value="1"/>
</dbReference>
<evidence type="ECO:0000256" key="2">
    <source>
        <dbReference type="ARBA" id="ARBA00023125"/>
    </source>
</evidence>
<dbReference type="GO" id="GO:0005829">
    <property type="term" value="C:cytosol"/>
    <property type="evidence" value="ECO:0007669"/>
    <property type="project" value="TreeGrafter"/>
</dbReference>
<dbReference type="AlphaFoldDB" id="A0A8J7YKV2"/>
<keyword evidence="6" id="KW-1185">Reference proteome</keyword>
<dbReference type="PANTHER" id="PTHR30154:SF34">
    <property type="entry name" value="TRANSCRIPTIONAL REGULATOR AZLB"/>
    <property type="match status" value="1"/>
</dbReference>
<evidence type="ECO:0000256" key="1">
    <source>
        <dbReference type="ARBA" id="ARBA00023015"/>
    </source>
</evidence>
<dbReference type="PANTHER" id="PTHR30154">
    <property type="entry name" value="LEUCINE-RESPONSIVE REGULATORY PROTEIN"/>
    <property type="match status" value="1"/>
</dbReference>
<dbReference type="InterPro" id="IPR011008">
    <property type="entry name" value="Dimeric_a/b-barrel"/>
</dbReference>
<dbReference type="PROSITE" id="PS50956">
    <property type="entry name" value="HTH_ASNC_2"/>
    <property type="match status" value="1"/>
</dbReference>
<name>A0A8J7YKV2_9EURY</name>
<dbReference type="SUPFAM" id="SSF46785">
    <property type="entry name" value="Winged helix' DNA-binding domain"/>
    <property type="match status" value="1"/>
</dbReference>
<evidence type="ECO:0000259" key="4">
    <source>
        <dbReference type="PROSITE" id="PS50956"/>
    </source>
</evidence>
<keyword evidence="3" id="KW-0804">Transcription</keyword>
<dbReference type="InterPro" id="IPR019887">
    <property type="entry name" value="Tscrpt_reg_AsnC/Lrp_C"/>
</dbReference>
<dbReference type="InterPro" id="IPR000485">
    <property type="entry name" value="AsnC-type_HTH_dom"/>
</dbReference>
<dbReference type="Gene3D" id="1.10.10.10">
    <property type="entry name" value="Winged helix-like DNA-binding domain superfamily/Winged helix DNA-binding domain"/>
    <property type="match status" value="1"/>
</dbReference>
<feature type="domain" description="HTH asnC-type" evidence="4">
    <location>
        <begin position="5"/>
        <end position="64"/>
    </location>
</feature>
<evidence type="ECO:0000313" key="5">
    <source>
        <dbReference type="EMBL" id="MBX0303666.1"/>
    </source>
</evidence>
<protein>
    <submittedName>
        <fullName evidence="5">Lrp/AsnC family transcriptional regulator</fullName>
    </submittedName>
</protein>
<evidence type="ECO:0000313" key="6">
    <source>
        <dbReference type="Proteomes" id="UP000783863"/>
    </source>
</evidence>
<dbReference type="Pfam" id="PF01037">
    <property type="entry name" value="AsnC_trans_reg"/>
    <property type="match status" value="1"/>
</dbReference>
<comment type="caution">
    <text evidence="5">The sequence shown here is derived from an EMBL/GenBank/DDBJ whole genome shotgun (WGS) entry which is preliminary data.</text>
</comment>
<sequence length="164" mass="18627">MSSPREILDLLEENARYTTEDLAHMTEFTESEVEDIVTELEEAGVITGYQAVVNWDALKTDGERVRATVELNVALDRETNYGDIADRIAKFPEVTSLRLVSGDYDFDLTVEGDSMREVSHFISDKIAPIPEITQTVTHYIMESYKEQGMEFDDHDDDDRLSVSP</sequence>